<accession>A0ABS6KMP1</accession>
<evidence type="ECO:0000313" key="3">
    <source>
        <dbReference type="Proteomes" id="UP000812982"/>
    </source>
</evidence>
<comment type="caution">
    <text evidence="2">The sequence shown here is derived from an EMBL/GenBank/DDBJ whole genome shotgun (WGS) entry which is preliminary data.</text>
</comment>
<dbReference type="Proteomes" id="UP000812982">
    <property type="component" value="Unassembled WGS sequence"/>
</dbReference>
<protein>
    <submittedName>
        <fullName evidence="2">Glycosyltransferase</fullName>
    </submittedName>
</protein>
<dbReference type="PANTHER" id="PTHR43685:SF3">
    <property type="entry name" value="SLR2126 PROTEIN"/>
    <property type="match status" value="1"/>
</dbReference>
<dbReference type="EMBL" id="VOMB01000016">
    <property type="protein sequence ID" value="MBU9764892.1"/>
    <property type="molecule type" value="Genomic_DNA"/>
</dbReference>
<feature type="domain" description="Glycosyltransferase 2-like" evidence="1">
    <location>
        <begin position="7"/>
        <end position="127"/>
    </location>
</feature>
<dbReference type="InterPro" id="IPR050834">
    <property type="entry name" value="Glycosyltransf_2"/>
</dbReference>
<proteinExistence type="predicted"/>
<dbReference type="PANTHER" id="PTHR43685">
    <property type="entry name" value="GLYCOSYLTRANSFERASE"/>
    <property type="match status" value="1"/>
</dbReference>
<name>A0ABS6KMP1_9MYCO</name>
<dbReference type="Pfam" id="PF00535">
    <property type="entry name" value="Glycos_transf_2"/>
    <property type="match status" value="1"/>
</dbReference>
<gene>
    <name evidence="2" type="ORF">FR943_13705</name>
</gene>
<keyword evidence="3" id="KW-1185">Reference proteome</keyword>
<evidence type="ECO:0000313" key="2">
    <source>
        <dbReference type="EMBL" id="MBU9764892.1"/>
    </source>
</evidence>
<dbReference type="InterPro" id="IPR001173">
    <property type="entry name" value="Glyco_trans_2-like"/>
</dbReference>
<sequence length="314" mass="33693">MPALGLSIVICCFTSLRRAQLTDAVASALSQRAPGDQVIVVVDHNDVLHADLRATLDDEVVLTTNGFQRGLSGARNTGIELARGDVVVFLDDDARLQPGALDAVRQAFVDETVVSIGGAVEACWQTGAAPNWFPAEFGWVIGCDYRGLPAHGAPIRNPIGAAMAVRHDALIRIDGFSTRLGRVGHLPAGCEETLMGVLLHQQYPGCRIIRDTDFRVTHEVSAERATGRYFARRCYQEGRSKAALTRMSGQRAALSSERSYTARVLTTGLWHSRRNPVRALALIGGFALTTTGFVVGLLQSVTSESPAAARQACA</sequence>
<reference evidence="2 3" key="1">
    <citation type="journal article" date="2021" name="Sci. Rep.">
        <title>Phenotypic and genomic hallmarks of a novel, potentially pathogenic rapidly growing Mycobacterium species related to the Mycobacterium fortuitum complex.</title>
        <authorList>
            <person name="Gharbi R."/>
            <person name="Khanna V."/>
            <person name="Frigui W."/>
            <person name="Mhenni B."/>
            <person name="Brosch R."/>
            <person name="Mardassi H."/>
        </authorList>
    </citation>
    <scope>NUCLEOTIDE SEQUENCE [LARGE SCALE GENOMIC DNA]</scope>
    <source>
        <strain evidence="2 3">TNTM28</strain>
    </source>
</reference>
<organism evidence="2 3">
    <name type="scientific">[Mycobacterium] fortunisiensis</name>
    <dbReference type="NCBI Taxonomy" id="2600579"/>
    <lineage>
        <taxon>Bacteria</taxon>
        <taxon>Bacillati</taxon>
        <taxon>Actinomycetota</taxon>
        <taxon>Actinomycetes</taxon>
        <taxon>Mycobacteriales</taxon>
        <taxon>Mycobacteriaceae</taxon>
        <taxon>Mycolicibacterium</taxon>
    </lineage>
</organism>
<evidence type="ECO:0000259" key="1">
    <source>
        <dbReference type="Pfam" id="PF00535"/>
    </source>
</evidence>